<sequence length="376" mass="43342">MGYQFPANDLELYMAFNGLSRDEAKIKTLNEDGEIPGCIKMDEMLEIQDGYHFGIDFQPENGKIYVLVVLPPEMPATSKRSIEELGEIVEESVKKVLTVQGEKMSVHSMSDMNSEKKHRILQKLSLAVKVLTLNEPRDTSIPCYQWKEGYSEDHDEQRAQYMAYLKTHLKTLLDNDCFSLVDIASKKSVLNTADPRLPFRLNGTADILLVNSNDTDLIPMAGLCFVIELQKKVEKKHIYKAIAQLVCTSIKAPLGCYPMSLLTDLNDTWHFCYFSEKNVLNQVIFKYPKNAIDFIKATIVDQPERDIFPLLYFPMPFKKMKVDDFLPRPVDQYAAELMENYELMADELEPEFLMARRMEYAQHLVQSIPMYAHMYV</sequence>
<dbReference type="EMBL" id="JNBS01005003">
    <property type="protein sequence ID" value="OQR81404.1"/>
    <property type="molecule type" value="Genomic_DNA"/>
</dbReference>
<gene>
    <name evidence="1" type="ORF">THRCLA_23383</name>
</gene>
<dbReference type="AlphaFoldDB" id="A0A1V9Y6S4"/>
<comment type="caution">
    <text evidence="1">The sequence shown here is derived from an EMBL/GenBank/DDBJ whole genome shotgun (WGS) entry which is preliminary data.</text>
</comment>
<dbReference type="Proteomes" id="UP000243217">
    <property type="component" value="Unassembled WGS sequence"/>
</dbReference>
<name>A0A1V9Y6S4_9STRA</name>
<evidence type="ECO:0000313" key="2">
    <source>
        <dbReference type="Proteomes" id="UP000243217"/>
    </source>
</evidence>
<accession>A0A1V9Y6S4</accession>
<dbReference type="OrthoDB" id="67626at2759"/>
<proteinExistence type="predicted"/>
<evidence type="ECO:0000313" key="1">
    <source>
        <dbReference type="EMBL" id="OQR81404.1"/>
    </source>
</evidence>
<protein>
    <submittedName>
        <fullName evidence="1">Crinkler (CRN) family protein</fullName>
    </submittedName>
</protein>
<keyword evidence="2" id="KW-1185">Reference proteome</keyword>
<organism evidence="1 2">
    <name type="scientific">Thraustotheca clavata</name>
    <dbReference type="NCBI Taxonomy" id="74557"/>
    <lineage>
        <taxon>Eukaryota</taxon>
        <taxon>Sar</taxon>
        <taxon>Stramenopiles</taxon>
        <taxon>Oomycota</taxon>
        <taxon>Saprolegniomycetes</taxon>
        <taxon>Saprolegniales</taxon>
        <taxon>Achlyaceae</taxon>
        <taxon>Thraustotheca</taxon>
    </lineage>
</organism>
<reference evidence="1 2" key="1">
    <citation type="journal article" date="2014" name="Genome Biol. Evol.">
        <title>The secreted proteins of Achlya hypogyna and Thraustotheca clavata identify the ancestral oomycete secretome and reveal gene acquisitions by horizontal gene transfer.</title>
        <authorList>
            <person name="Misner I."/>
            <person name="Blouin N."/>
            <person name="Leonard G."/>
            <person name="Richards T.A."/>
            <person name="Lane C.E."/>
        </authorList>
    </citation>
    <scope>NUCLEOTIDE SEQUENCE [LARGE SCALE GENOMIC DNA]</scope>
    <source>
        <strain evidence="1 2">ATCC 34112</strain>
    </source>
</reference>